<name>A0A345DAM4_9BURK</name>
<dbReference type="PANTHER" id="PTHR40943:SF2">
    <property type="entry name" value="(S)-UREIDOGLYCINE AMINOHYDROLASE CUPIN DOMAIN-CONTAINING PROTEIN"/>
    <property type="match status" value="1"/>
</dbReference>
<dbReference type="Proteomes" id="UP000252182">
    <property type="component" value="Chromosome"/>
</dbReference>
<dbReference type="InterPro" id="IPR008579">
    <property type="entry name" value="UGlyAH_Cupin_dom"/>
</dbReference>
<dbReference type="SUPFAM" id="SSF51182">
    <property type="entry name" value="RmlC-like cupins"/>
    <property type="match status" value="1"/>
</dbReference>
<gene>
    <name evidence="2" type="ORF">DTO96_101143</name>
</gene>
<protein>
    <recommendedName>
        <fullName evidence="1">(S)-ureidoglycine aminohydrolase cupin domain-containing protein</fullName>
    </recommendedName>
</protein>
<dbReference type="RefSeq" id="WP_114562609.1">
    <property type="nucleotide sequence ID" value="NZ_CP031124.1"/>
</dbReference>
<sequence>MPRIQLFSDTTPTPEYDFPRPERLITGNPQRTTWHHFTNDSGEVFMGIWASEVGAWRIEMGSTEDEYFYVISGRGRLIAETGETRETREFTVGDAVIIPAGFKGTFQVIETLTKHYVITERKA</sequence>
<dbReference type="CDD" id="cd02227">
    <property type="entry name" value="cupin_TM1112-like"/>
    <property type="match status" value="1"/>
</dbReference>
<dbReference type="InterPro" id="IPR014710">
    <property type="entry name" value="RmlC-like_jellyroll"/>
</dbReference>
<proteinExistence type="predicted"/>
<evidence type="ECO:0000313" key="3">
    <source>
        <dbReference type="Proteomes" id="UP000252182"/>
    </source>
</evidence>
<keyword evidence="3" id="KW-1185">Reference proteome</keyword>
<feature type="domain" description="(S)-ureidoglycine aminohydrolase cupin" evidence="1">
    <location>
        <begin position="41"/>
        <end position="116"/>
    </location>
</feature>
<dbReference type="InterPro" id="IPR011051">
    <property type="entry name" value="RmlC_Cupin_sf"/>
</dbReference>
<dbReference type="PANTHER" id="PTHR40943">
    <property type="entry name" value="CYTOPLASMIC PROTEIN-RELATED"/>
    <property type="match status" value="1"/>
</dbReference>
<organism evidence="2 3">
    <name type="scientific">Ephemeroptericola cinctiostellae</name>
    <dbReference type="NCBI Taxonomy" id="2268024"/>
    <lineage>
        <taxon>Bacteria</taxon>
        <taxon>Pseudomonadati</taxon>
        <taxon>Pseudomonadota</taxon>
        <taxon>Betaproteobacteria</taxon>
        <taxon>Burkholderiales</taxon>
        <taxon>Burkholderiaceae</taxon>
        <taxon>Ephemeroptericola</taxon>
    </lineage>
</organism>
<dbReference type="KEGG" id="hyf:DTO96_101143"/>
<dbReference type="Gene3D" id="2.60.120.10">
    <property type="entry name" value="Jelly Rolls"/>
    <property type="match status" value="1"/>
</dbReference>
<evidence type="ECO:0000259" key="1">
    <source>
        <dbReference type="Pfam" id="PF05899"/>
    </source>
</evidence>
<reference evidence="3" key="1">
    <citation type="submission" date="2018-07" db="EMBL/GenBank/DDBJ databases">
        <authorList>
            <person name="Kim H."/>
        </authorList>
    </citation>
    <scope>NUCLEOTIDE SEQUENCE [LARGE SCALE GENOMIC DNA]</scope>
    <source>
        <strain evidence="3">F02</strain>
    </source>
</reference>
<dbReference type="OrthoDB" id="9799053at2"/>
<dbReference type="Pfam" id="PF05899">
    <property type="entry name" value="Cupin_3"/>
    <property type="match status" value="1"/>
</dbReference>
<dbReference type="AlphaFoldDB" id="A0A345DAM4"/>
<accession>A0A345DAM4</accession>
<evidence type="ECO:0000313" key="2">
    <source>
        <dbReference type="EMBL" id="AXF85412.1"/>
    </source>
</evidence>
<dbReference type="EMBL" id="CP031124">
    <property type="protein sequence ID" value="AXF85412.1"/>
    <property type="molecule type" value="Genomic_DNA"/>
</dbReference>